<dbReference type="GO" id="GO:0009117">
    <property type="term" value="P:nucleotide metabolic process"/>
    <property type="evidence" value="ECO:0007669"/>
    <property type="project" value="TreeGrafter"/>
</dbReference>
<proteinExistence type="predicted"/>
<dbReference type="SUPFAM" id="SSF54197">
    <property type="entry name" value="HIT-like"/>
    <property type="match status" value="1"/>
</dbReference>
<dbReference type="InterPro" id="IPR011146">
    <property type="entry name" value="HIT-like"/>
</dbReference>
<protein>
    <submittedName>
        <fullName evidence="5">Diadenosine tetraphosphate hydrolase</fullName>
    </submittedName>
</protein>
<accession>A0A2M7XI20</accession>
<dbReference type="PANTHER" id="PTHR46648:SF1">
    <property type="entry name" value="ADENOSINE 5'-MONOPHOSPHORAMIDASE HNT1"/>
    <property type="match status" value="1"/>
</dbReference>
<dbReference type="GO" id="GO:0016787">
    <property type="term" value="F:hydrolase activity"/>
    <property type="evidence" value="ECO:0007669"/>
    <property type="project" value="UniProtKB-KW"/>
</dbReference>
<dbReference type="InterPro" id="IPR039384">
    <property type="entry name" value="HINT"/>
</dbReference>
<dbReference type="InterPro" id="IPR001310">
    <property type="entry name" value="Histidine_triad_HIT"/>
</dbReference>
<evidence type="ECO:0000259" key="4">
    <source>
        <dbReference type="PROSITE" id="PS51084"/>
    </source>
</evidence>
<organism evidence="5 6">
    <name type="scientific">Candidatus Uhrbacteria bacterium CG_4_9_14_3_um_filter_36_7</name>
    <dbReference type="NCBI Taxonomy" id="1975033"/>
    <lineage>
        <taxon>Bacteria</taxon>
        <taxon>Candidatus Uhriibacteriota</taxon>
    </lineage>
</organism>
<dbReference type="PROSITE" id="PS51084">
    <property type="entry name" value="HIT_2"/>
    <property type="match status" value="1"/>
</dbReference>
<dbReference type="AlphaFoldDB" id="A0A2M7XI20"/>
<keyword evidence="5" id="KW-0378">Hydrolase</keyword>
<dbReference type="PRINTS" id="PR00332">
    <property type="entry name" value="HISTRIAD"/>
</dbReference>
<dbReference type="PROSITE" id="PS00892">
    <property type="entry name" value="HIT_1"/>
    <property type="match status" value="1"/>
</dbReference>
<comment type="caution">
    <text evidence="5">The sequence shown here is derived from an EMBL/GenBank/DDBJ whole genome shotgun (WGS) entry which is preliminary data.</text>
</comment>
<sequence>MPDCLFCKIIAGEIPCEKIYENEYVMAFLDIRPVNPGHTLVIPKQHSANLLEMSKEDLDEVMRVIKKITPVLLKAVGATGFNLGLNTGKEAGQVIFHTHFHIMPRFEGDGYELWHGKSINTQSFVQLGEKIRGCFDEID</sequence>
<evidence type="ECO:0000313" key="6">
    <source>
        <dbReference type="Proteomes" id="UP000229749"/>
    </source>
</evidence>
<dbReference type="CDD" id="cd01277">
    <property type="entry name" value="HINT_subgroup"/>
    <property type="match status" value="1"/>
</dbReference>
<dbReference type="Gene3D" id="3.30.428.10">
    <property type="entry name" value="HIT-like"/>
    <property type="match status" value="1"/>
</dbReference>
<dbReference type="Proteomes" id="UP000229749">
    <property type="component" value="Unassembled WGS sequence"/>
</dbReference>
<feature type="domain" description="HIT" evidence="4">
    <location>
        <begin position="5"/>
        <end position="112"/>
    </location>
</feature>
<dbReference type="PANTHER" id="PTHR46648">
    <property type="entry name" value="HIT FAMILY PROTEIN 1"/>
    <property type="match status" value="1"/>
</dbReference>
<name>A0A2M7XI20_9BACT</name>
<dbReference type="Pfam" id="PF01230">
    <property type="entry name" value="HIT"/>
    <property type="match status" value="1"/>
</dbReference>
<gene>
    <name evidence="5" type="ORF">CO172_01000</name>
</gene>
<evidence type="ECO:0000256" key="3">
    <source>
        <dbReference type="PROSITE-ProRule" id="PRU00464"/>
    </source>
</evidence>
<evidence type="ECO:0000256" key="1">
    <source>
        <dbReference type="PIRSR" id="PIRSR601310-1"/>
    </source>
</evidence>
<evidence type="ECO:0000256" key="2">
    <source>
        <dbReference type="PIRSR" id="PIRSR601310-3"/>
    </source>
</evidence>
<feature type="short sequence motif" description="Histidine triad motif" evidence="2 3">
    <location>
        <begin position="97"/>
        <end position="101"/>
    </location>
</feature>
<dbReference type="EMBL" id="PFWS01000015">
    <property type="protein sequence ID" value="PJA47512.1"/>
    <property type="molecule type" value="Genomic_DNA"/>
</dbReference>
<reference evidence="6" key="1">
    <citation type="submission" date="2017-09" db="EMBL/GenBank/DDBJ databases">
        <title>Depth-based differentiation of microbial function through sediment-hosted aquifers and enrichment of novel symbionts in the deep terrestrial subsurface.</title>
        <authorList>
            <person name="Probst A.J."/>
            <person name="Ladd B."/>
            <person name="Jarett J.K."/>
            <person name="Geller-Mcgrath D.E."/>
            <person name="Sieber C.M.K."/>
            <person name="Emerson J.B."/>
            <person name="Anantharaman K."/>
            <person name="Thomas B.C."/>
            <person name="Malmstrom R."/>
            <person name="Stieglmeier M."/>
            <person name="Klingl A."/>
            <person name="Woyke T."/>
            <person name="Ryan C.M."/>
            <person name="Banfield J.F."/>
        </authorList>
    </citation>
    <scope>NUCLEOTIDE SEQUENCE [LARGE SCALE GENOMIC DNA]</scope>
</reference>
<feature type="active site" description="Tele-AMP-histidine intermediate" evidence="1">
    <location>
        <position position="99"/>
    </location>
</feature>
<evidence type="ECO:0000313" key="5">
    <source>
        <dbReference type="EMBL" id="PJA47512.1"/>
    </source>
</evidence>
<dbReference type="InterPro" id="IPR019808">
    <property type="entry name" value="Histidine_triad_CS"/>
</dbReference>
<dbReference type="InterPro" id="IPR036265">
    <property type="entry name" value="HIT-like_sf"/>
</dbReference>